<evidence type="ECO:0000313" key="3">
    <source>
        <dbReference type="Proteomes" id="UP000663836"/>
    </source>
</evidence>
<comment type="caution">
    <text evidence="2">The sequence shown here is derived from an EMBL/GenBank/DDBJ whole genome shotgun (WGS) entry which is preliminary data.</text>
</comment>
<dbReference type="AlphaFoldDB" id="A0A819LXF1"/>
<proteinExistence type="predicted"/>
<dbReference type="Proteomes" id="UP000663836">
    <property type="component" value="Unassembled WGS sequence"/>
</dbReference>
<reference evidence="2" key="1">
    <citation type="submission" date="2021-02" db="EMBL/GenBank/DDBJ databases">
        <authorList>
            <person name="Nowell W R."/>
        </authorList>
    </citation>
    <scope>NUCLEOTIDE SEQUENCE</scope>
</reference>
<evidence type="ECO:0000313" key="2">
    <source>
        <dbReference type="EMBL" id="CAF3969075.1"/>
    </source>
</evidence>
<dbReference type="EMBL" id="CAJOBD010003853">
    <property type="protein sequence ID" value="CAF3969075.1"/>
    <property type="molecule type" value="Genomic_DNA"/>
</dbReference>
<dbReference type="Proteomes" id="UP000663864">
    <property type="component" value="Unassembled WGS sequence"/>
</dbReference>
<sequence>MSPSNIFKSNIYEQKLRRELNYLTNEFEQIFIRSQTHQKFERQRKYALDITIQQIARERKGHLLSTKFEQKPIQRFPKKMMVNKNILII</sequence>
<organism evidence="2 3">
    <name type="scientific">Rotaria sordida</name>
    <dbReference type="NCBI Taxonomy" id="392033"/>
    <lineage>
        <taxon>Eukaryota</taxon>
        <taxon>Metazoa</taxon>
        <taxon>Spiralia</taxon>
        <taxon>Gnathifera</taxon>
        <taxon>Rotifera</taxon>
        <taxon>Eurotatoria</taxon>
        <taxon>Bdelloidea</taxon>
        <taxon>Philodinida</taxon>
        <taxon>Philodinidae</taxon>
        <taxon>Rotaria</taxon>
    </lineage>
</organism>
<evidence type="ECO:0000313" key="1">
    <source>
        <dbReference type="EMBL" id="CAF1505954.1"/>
    </source>
</evidence>
<accession>A0A819LXF1</accession>
<name>A0A819LXF1_9BILA</name>
<protein>
    <submittedName>
        <fullName evidence="2">Uncharacterized protein</fullName>
    </submittedName>
</protein>
<gene>
    <name evidence="2" type="ORF">JBS370_LOCUS24529</name>
    <name evidence="1" type="ORF">ZHD862_LOCUS37676</name>
</gene>
<dbReference type="EMBL" id="CAJNOT010007416">
    <property type="protein sequence ID" value="CAF1505954.1"/>
    <property type="molecule type" value="Genomic_DNA"/>
</dbReference>